<comment type="caution">
    <text evidence="1">The sequence shown here is derived from an EMBL/GenBank/DDBJ whole genome shotgun (WGS) entry which is preliminary data.</text>
</comment>
<dbReference type="Proteomes" id="UP001056120">
    <property type="component" value="Linkage Group LG02"/>
</dbReference>
<gene>
    <name evidence="1" type="ORF">L1987_06777</name>
</gene>
<accession>A0ACB9JZ92</accession>
<evidence type="ECO:0000313" key="1">
    <source>
        <dbReference type="EMBL" id="KAI3825296.1"/>
    </source>
</evidence>
<dbReference type="EMBL" id="CM042019">
    <property type="protein sequence ID" value="KAI3825296.1"/>
    <property type="molecule type" value="Genomic_DNA"/>
</dbReference>
<organism evidence="1 2">
    <name type="scientific">Smallanthus sonchifolius</name>
    <dbReference type="NCBI Taxonomy" id="185202"/>
    <lineage>
        <taxon>Eukaryota</taxon>
        <taxon>Viridiplantae</taxon>
        <taxon>Streptophyta</taxon>
        <taxon>Embryophyta</taxon>
        <taxon>Tracheophyta</taxon>
        <taxon>Spermatophyta</taxon>
        <taxon>Magnoliopsida</taxon>
        <taxon>eudicotyledons</taxon>
        <taxon>Gunneridae</taxon>
        <taxon>Pentapetalae</taxon>
        <taxon>asterids</taxon>
        <taxon>campanulids</taxon>
        <taxon>Asterales</taxon>
        <taxon>Asteraceae</taxon>
        <taxon>Asteroideae</taxon>
        <taxon>Heliantheae alliance</taxon>
        <taxon>Millerieae</taxon>
        <taxon>Smallanthus</taxon>
    </lineage>
</organism>
<evidence type="ECO:0000313" key="2">
    <source>
        <dbReference type="Proteomes" id="UP001056120"/>
    </source>
</evidence>
<keyword evidence="2" id="KW-1185">Reference proteome</keyword>
<reference evidence="1 2" key="2">
    <citation type="journal article" date="2022" name="Mol. Ecol. Resour.">
        <title>The genomes of chicory, endive, great burdock and yacon provide insights into Asteraceae paleo-polyploidization history and plant inulin production.</title>
        <authorList>
            <person name="Fan W."/>
            <person name="Wang S."/>
            <person name="Wang H."/>
            <person name="Wang A."/>
            <person name="Jiang F."/>
            <person name="Liu H."/>
            <person name="Zhao H."/>
            <person name="Xu D."/>
            <person name="Zhang Y."/>
        </authorList>
    </citation>
    <scope>NUCLEOTIDE SEQUENCE [LARGE SCALE GENOMIC DNA]</scope>
    <source>
        <strain evidence="2">cv. Yunnan</strain>
        <tissue evidence="1">Leaves</tissue>
    </source>
</reference>
<reference evidence="2" key="1">
    <citation type="journal article" date="2022" name="Mol. Ecol. Resour.">
        <title>The genomes of chicory, endive, great burdock and yacon provide insights into Asteraceae palaeo-polyploidization history and plant inulin production.</title>
        <authorList>
            <person name="Fan W."/>
            <person name="Wang S."/>
            <person name="Wang H."/>
            <person name="Wang A."/>
            <person name="Jiang F."/>
            <person name="Liu H."/>
            <person name="Zhao H."/>
            <person name="Xu D."/>
            <person name="Zhang Y."/>
        </authorList>
    </citation>
    <scope>NUCLEOTIDE SEQUENCE [LARGE SCALE GENOMIC DNA]</scope>
    <source>
        <strain evidence="2">cv. Yunnan</strain>
    </source>
</reference>
<proteinExistence type="predicted"/>
<protein>
    <submittedName>
        <fullName evidence="1">Uncharacterized protein</fullName>
    </submittedName>
</protein>
<sequence length="503" mass="56635">MAVDDSSSSASFRELDDVFLQSQARIWIGQVLHARFDEQLSICDLLSDGELLFEVSKTLWNMLLIKYMELKSYKARMFVPVDTRKSSGRYRPYSNVDSFLKVCKVVGLSGVDLFSPSDVVEKRNTRKVCVCIRSLSTKARSKQLNVPDFDIVTNTVAMSTDAVRCIRRSLELSSMSSVTCGQSKHARLKPRQKISFASHNQEDESYLEECDEAKSHFSDTSYADFLYLESGESPDTVDKDCLCHSCMATGSHNSNTTPNSSISRVWRKLPDDVEASPTSSVLGRVLDFDFEFDAKSEPDDLTTPESSTYDKMSGLWNQSELSSDSFSPWWNDTESVDEDLEYPNKIKKDLVLVKDDVTNIADSMQENVAGRGSNDMKITDPKSTRNVDAIFNDHLGVIFSERCDGCAEDTSKACSKDERTCDGLLKAETEKRAEKKPSYVAPLLKTVAKGTALIGILFLLHLRSDRNTKTEKSNQIHWKSNGVGFSKRKEEKIYPVEKFKFED</sequence>
<name>A0ACB9JZ92_9ASTR</name>